<name>A0AAE1CR91_9GAST</name>
<comment type="caution">
    <text evidence="1">The sequence shown here is derived from an EMBL/GenBank/DDBJ whole genome shotgun (WGS) entry which is preliminary data.</text>
</comment>
<accession>A0AAE1CR91</accession>
<evidence type="ECO:0000313" key="2">
    <source>
        <dbReference type="Proteomes" id="UP001283361"/>
    </source>
</evidence>
<protein>
    <submittedName>
        <fullName evidence="1">Uncharacterized protein</fullName>
    </submittedName>
</protein>
<dbReference type="Proteomes" id="UP001283361">
    <property type="component" value="Unassembled WGS sequence"/>
</dbReference>
<reference evidence="1" key="1">
    <citation type="journal article" date="2023" name="G3 (Bethesda)">
        <title>A reference genome for the long-term kleptoplast-retaining sea slug Elysia crispata morphotype clarki.</title>
        <authorList>
            <person name="Eastman K.E."/>
            <person name="Pendleton A.L."/>
            <person name="Shaikh M.A."/>
            <person name="Suttiyut T."/>
            <person name="Ogas R."/>
            <person name="Tomko P."/>
            <person name="Gavelis G."/>
            <person name="Widhalm J.R."/>
            <person name="Wisecaver J.H."/>
        </authorList>
    </citation>
    <scope>NUCLEOTIDE SEQUENCE</scope>
    <source>
        <strain evidence="1">ECLA1</strain>
    </source>
</reference>
<gene>
    <name evidence="1" type="ORF">RRG08_034996</name>
</gene>
<keyword evidence="2" id="KW-1185">Reference proteome</keyword>
<organism evidence="1 2">
    <name type="scientific">Elysia crispata</name>
    <name type="common">lettuce slug</name>
    <dbReference type="NCBI Taxonomy" id="231223"/>
    <lineage>
        <taxon>Eukaryota</taxon>
        <taxon>Metazoa</taxon>
        <taxon>Spiralia</taxon>
        <taxon>Lophotrochozoa</taxon>
        <taxon>Mollusca</taxon>
        <taxon>Gastropoda</taxon>
        <taxon>Heterobranchia</taxon>
        <taxon>Euthyneura</taxon>
        <taxon>Panpulmonata</taxon>
        <taxon>Sacoglossa</taxon>
        <taxon>Placobranchoidea</taxon>
        <taxon>Plakobranchidae</taxon>
        <taxon>Elysia</taxon>
    </lineage>
</organism>
<sequence>MERYDLCRFTLWPISLISDVAKTSENNFVHASFCARIEPLPLTGLQDRTKMASGLEDFDFLELRVYDIHGFARGRVVPKSAIKDVIKNGTRVSGCKGHPYHLITSGQE</sequence>
<dbReference type="EMBL" id="JAWDGP010007087">
    <property type="protein sequence ID" value="KAK3730251.1"/>
    <property type="molecule type" value="Genomic_DNA"/>
</dbReference>
<dbReference type="AlphaFoldDB" id="A0AAE1CR91"/>
<proteinExistence type="predicted"/>
<evidence type="ECO:0000313" key="1">
    <source>
        <dbReference type="EMBL" id="KAK3730251.1"/>
    </source>
</evidence>